<evidence type="ECO:0000256" key="3">
    <source>
        <dbReference type="ARBA" id="ARBA00007823"/>
    </source>
</evidence>
<feature type="domain" description="Metallo-beta-lactamase" evidence="13">
    <location>
        <begin position="1078"/>
        <end position="1278"/>
    </location>
</feature>
<dbReference type="CDD" id="cd07718">
    <property type="entry name" value="RNaseZ_ELAC1_ELAC2-C-term-like_MBL-fold"/>
    <property type="match status" value="1"/>
</dbReference>
<dbReference type="InterPro" id="IPR001279">
    <property type="entry name" value="Metallo-B-lactamas"/>
</dbReference>
<evidence type="ECO:0000256" key="1">
    <source>
        <dbReference type="ARBA" id="ARBA00000402"/>
    </source>
</evidence>
<dbReference type="PANTHER" id="PTHR12553:SF49">
    <property type="entry name" value="ZINC PHOSPHODIESTERASE ELAC PROTEIN 2"/>
    <property type="match status" value="1"/>
</dbReference>
<dbReference type="Pfam" id="PF12090">
    <property type="entry name" value="Spt20_SEP"/>
    <property type="match status" value="1"/>
</dbReference>
<keyword evidence="10" id="KW-0862">Zinc</keyword>
<keyword evidence="6" id="KW-0540">Nuclease</keyword>
<dbReference type="SMART" id="SM00849">
    <property type="entry name" value="Lactamase_B"/>
    <property type="match status" value="1"/>
</dbReference>
<evidence type="ECO:0000256" key="5">
    <source>
        <dbReference type="ARBA" id="ARBA00022694"/>
    </source>
</evidence>
<accession>A0ABQ8JF20</accession>
<keyword evidence="11" id="KW-0175">Coiled coil</keyword>
<reference evidence="14 15" key="1">
    <citation type="journal article" date="2018" name="J. Allergy Clin. Immunol.">
        <title>High-quality assembly of Dermatophagoides pteronyssinus genome and transcriptome reveals a wide range of novel allergens.</title>
        <authorList>
            <person name="Liu X.Y."/>
            <person name="Yang K.Y."/>
            <person name="Wang M.Q."/>
            <person name="Kwok J.S."/>
            <person name="Zeng X."/>
            <person name="Yang Z."/>
            <person name="Xiao X.J."/>
            <person name="Lau C.P."/>
            <person name="Li Y."/>
            <person name="Huang Z.M."/>
            <person name="Ba J.G."/>
            <person name="Yim A.K."/>
            <person name="Ouyang C.Y."/>
            <person name="Ngai S.M."/>
            <person name="Chan T.F."/>
            <person name="Leung E.L."/>
            <person name="Liu L."/>
            <person name="Liu Z.G."/>
            <person name="Tsui S.K."/>
        </authorList>
    </citation>
    <scope>NUCLEOTIDE SEQUENCE [LARGE SCALE GENOMIC DNA]</scope>
    <source>
        <strain evidence="14">Derp</strain>
    </source>
</reference>
<name>A0ABQ8JF20_DERPT</name>
<reference evidence="14 15" key="2">
    <citation type="journal article" date="2022" name="Mol. Biol. Evol.">
        <title>Comparative Genomics Reveals Insights into the Divergent Evolution of Astigmatic Mites and Household Pest Adaptations.</title>
        <authorList>
            <person name="Xiong Q."/>
            <person name="Wan A.T."/>
            <person name="Liu X."/>
            <person name="Fung C.S."/>
            <person name="Xiao X."/>
            <person name="Malainual N."/>
            <person name="Hou J."/>
            <person name="Wang L."/>
            <person name="Wang M."/>
            <person name="Yang K.Y."/>
            <person name="Cui Y."/>
            <person name="Leung E.L."/>
            <person name="Nong W."/>
            <person name="Shin S.K."/>
            <person name="Au S.W."/>
            <person name="Jeong K.Y."/>
            <person name="Chew F.T."/>
            <person name="Hui J.H."/>
            <person name="Leung T.F."/>
            <person name="Tungtrongchitr A."/>
            <person name="Zhong N."/>
            <person name="Liu Z."/>
            <person name="Tsui S.K."/>
        </authorList>
    </citation>
    <scope>NUCLEOTIDE SEQUENCE [LARGE SCALE GENOMIC DNA]</scope>
    <source>
        <strain evidence="14">Derp</strain>
    </source>
</reference>
<keyword evidence="9" id="KW-0378">Hydrolase</keyword>
<gene>
    <name evidence="14" type="primary">ELAC2_2</name>
    <name evidence="14" type="ORF">DERP_010134</name>
</gene>
<comment type="cofactor">
    <cofactor evidence="2">
        <name>Zn(2+)</name>
        <dbReference type="ChEBI" id="CHEBI:29105"/>
    </cofactor>
</comment>
<comment type="caution">
    <text evidence="14">The sequence shown here is derived from an EMBL/GenBank/DDBJ whole genome shotgun (WGS) entry which is preliminary data.</text>
</comment>
<dbReference type="Proteomes" id="UP000887458">
    <property type="component" value="Unassembled WGS sequence"/>
</dbReference>
<evidence type="ECO:0000256" key="4">
    <source>
        <dbReference type="ARBA" id="ARBA00012477"/>
    </source>
</evidence>
<sequence length="1360" mass="155880">MSSIIFNRMMQQIPANKACETEEEVDDDNYNFNNADVDSKSYLVNLYKNLKNCNYFLNSLIVNEQLDYVVISLFKNHQFSFGIKLFDSDTVFERVHFTCEDNHIIDYIDNEELPPKLIDVIEMFDFKNIYYNGCIISEIRDYRQSSTDFFNSYFILLKPTSLSLYNDVKKIIGLTNKTYSWTNTARLKLESKLIYLTSPKLCLDPNPCIGILSKKLSRKKLIFGNKLFLRLPRKRLKSIIARDQSKEFRLLNFLKLKKPLSSSFIIPKMKPNPIAIESQMKIMQTEYKDVEKLAKQLTESKDCQSNELIKTEEYRMEFLDSTGTIITLTIFRRPYDDVYFGNIVNVKNGDSKSAPNFYLGTKEMKRRYIEQFIETFSENGKKLIKITQRIGNEEPKVKHTQAVEMYLLRQQQQNSAKLKIEQQQQQQSQILTMKNGSNIQQHPQAPKPTIILNSLINNHQIHSTNAPSDNIVTTTTASLSSSSSSSSSAINNTSTTMTKLTPNQIVIKHSNLKLIQAANSNIINKEVINNNNNNHSTSMISLNTTTNSTLNNNNNHSTIQQQQPVLLNVNTTTTTTAGSYQNGTQQQQIPIRIPFSFSLQQLKSGQIALVPNTSLTNQTSTSSTTTTTTTGTAGPVATVANIQMTNNNNNNSQNVPVTFTNDVNINHHHNQDHSQQNQNNGIQTNNNNNGNNNVTTYLPTNVNFILQGNQFTIRIFHPFWVKNFRFVSQQHQRQSSQPKTNDNISICVVGNGSNGNPRSIFLDYNDRIFMFNCGEGVQRLISDLGFKPSKIDTFFATSNRWHNFSGLAALLLARYDSGSRHFNINNNKDFSQKLFENCTAFDTKLKRFKYNYFDTNHFIHENLSIQIVSINIDRPEQNFLIFECIDQNFIEHLFLNEVIAEFIPKCEIIVHFTKDDYLQTKSYRKFFQKYSSNNHFLITENNPSFSLRSNYRFQLQLNQLDSNLFPCLRTNVKSTIDSSSLPNNQNIIYSPTGIRYIFRSSTSDLSVINMENVPQFPTITDALQHKDGSERDGIEESIEKLREKQLSTTKPEQQSSGTNFPEFLFLGTASSHPLPIRNVSGILVNIDGENSILLDCGENTYGQLLNFYGQENIGKILAKIKLIFISHHHSDHHLGLINLLKKRKQQSLSLGNNKLWILLPPMVHKFLQNSQIINLNHYTVVRNQFFQQFRSSIMKTLSIKEINLIPVDHCAYAFGIGITDKNGFKFVYSGDTQPCDRLIQSGRDCNLLIHEATVEDSLKKFARTNFHSTISEAINVGRMMQAKFIILTHFSQRYGKLPLLPEENADNNNIGLAFDNMIVSGNQLHRIPLLYDTLKCMYAKHMDRIRYRSDLYERKFNGSS</sequence>
<feature type="coiled-coil region" evidence="11">
    <location>
        <begin position="280"/>
        <end position="307"/>
    </location>
</feature>
<keyword evidence="8" id="KW-0255">Endonuclease</keyword>
<dbReference type="Gene3D" id="3.60.15.10">
    <property type="entry name" value="Ribonuclease Z/Hydroxyacylglutathione hydrolase-like"/>
    <property type="match status" value="2"/>
</dbReference>
<dbReference type="PANTHER" id="PTHR12553">
    <property type="entry name" value="ZINC PHOSPHODIESTERASE ELAC PROTEIN 2"/>
    <property type="match status" value="1"/>
</dbReference>
<feature type="region of interest" description="Disordered" evidence="12">
    <location>
        <begin position="664"/>
        <end position="693"/>
    </location>
</feature>
<dbReference type="InterPro" id="IPR036866">
    <property type="entry name" value="RibonucZ/Hydroxyglut_hydro"/>
</dbReference>
<comment type="similarity">
    <text evidence="3">Belongs to the RNase Z family.</text>
</comment>
<dbReference type="InterPro" id="IPR046468">
    <property type="entry name" value="Spt20-like_SEP"/>
</dbReference>
<keyword evidence="5" id="KW-0819">tRNA processing</keyword>
<keyword evidence="7" id="KW-0479">Metal-binding</keyword>
<dbReference type="Pfam" id="PF12706">
    <property type="entry name" value="Lactamase_B_2"/>
    <property type="match status" value="1"/>
</dbReference>
<keyword evidence="15" id="KW-1185">Reference proteome</keyword>
<evidence type="ECO:0000256" key="10">
    <source>
        <dbReference type="ARBA" id="ARBA00022833"/>
    </source>
</evidence>
<comment type="catalytic activity">
    <reaction evidence="1">
        <text>Endonucleolytic cleavage of RNA, removing extra 3' nucleotides from tRNA precursor, generating 3' termini of tRNAs. A 3'-hydroxy group is left at the tRNA terminus and a 5'-phosphoryl group is left at the trailer molecule.</text>
        <dbReference type="EC" id="3.1.26.11"/>
    </reaction>
</comment>
<evidence type="ECO:0000256" key="11">
    <source>
        <dbReference type="SAM" id="Coils"/>
    </source>
</evidence>
<evidence type="ECO:0000313" key="15">
    <source>
        <dbReference type="Proteomes" id="UP000887458"/>
    </source>
</evidence>
<evidence type="ECO:0000256" key="6">
    <source>
        <dbReference type="ARBA" id="ARBA00022722"/>
    </source>
</evidence>
<dbReference type="InterPro" id="IPR047151">
    <property type="entry name" value="RNZ2-like"/>
</dbReference>
<evidence type="ECO:0000256" key="9">
    <source>
        <dbReference type="ARBA" id="ARBA00022801"/>
    </source>
</evidence>
<evidence type="ECO:0000313" key="14">
    <source>
        <dbReference type="EMBL" id="KAH9421193.1"/>
    </source>
</evidence>
<evidence type="ECO:0000256" key="12">
    <source>
        <dbReference type="SAM" id="MobiDB-lite"/>
    </source>
</evidence>
<organism evidence="14 15">
    <name type="scientific">Dermatophagoides pteronyssinus</name>
    <name type="common">European house dust mite</name>
    <dbReference type="NCBI Taxonomy" id="6956"/>
    <lineage>
        <taxon>Eukaryota</taxon>
        <taxon>Metazoa</taxon>
        <taxon>Ecdysozoa</taxon>
        <taxon>Arthropoda</taxon>
        <taxon>Chelicerata</taxon>
        <taxon>Arachnida</taxon>
        <taxon>Acari</taxon>
        <taxon>Acariformes</taxon>
        <taxon>Sarcoptiformes</taxon>
        <taxon>Astigmata</taxon>
        <taxon>Psoroptidia</taxon>
        <taxon>Analgoidea</taxon>
        <taxon>Pyroglyphidae</taxon>
        <taxon>Dermatophagoidinae</taxon>
        <taxon>Dermatophagoides</taxon>
    </lineage>
</organism>
<evidence type="ECO:0000256" key="8">
    <source>
        <dbReference type="ARBA" id="ARBA00022759"/>
    </source>
</evidence>
<evidence type="ECO:0000256" key="2">
    <source>
        <dbReference type="ARBA" id="ARBA00001947"/>
    </source>
</evidence>
<dbReference type="EC" id="3.1.26.11" evidence="4"/>
<evidence type="ECO:0000259" key="13">
    <source>
        <dbReference type="SMART" id="SM00849"/>
    </source>
</evidence>
<dbReference type="EMBL" id="NJHN03000046">
    <property type="protein sequence ID" value="KAH9421193.1"/>
    <property type="molecule type" value="Genomic_DNA"/>
</dbReference>
<evidence type="ECO:0000256" key="7">
    <source>
        <dbReference type="ARBA" id="ARBA00022723"/>
    </source>
</evidence>
<dbReference type="SUPFAM" id="SSF56281">
    <property type="entry name" value="Metallo-hydrolase/oxidoreductase"/>
    <property type="match status" value="2"/>
</dbReference>
<protein>
    <recommendedName>
        <fullName evidence="4">ribonuclease Z</fullName>
        <ecNumber evidence="4">3.1.26.11</ecNumber>
    </recommendedName>
</protein>
<proteinExistence type="inferred from homology"/>
<feature type="compositionally biased region" description="Low complexity" evidence="12">
    <location>
        <begin position="673"/>
        <end position="693"/>
    </location>
</feature>